<dbReference type="EMBL" id="FQZV01000048">
    <property type="protein sequence ID" value="SHJ86996.1"/>
    <property type="molecule type" value="Genomic_DNA"/>
</dbReference>
<evidence type="ECO:0000259" key="1">
    <source>
        <dbReference type="Pfam" id="PF18765"/>
    </source>
</evidence>
<evidence type="ECO:0000313" key="2">
    <source>
        <dbReference type="EMBL" id="SHJ86996.1"/>
    </source>
</evidence>
<dbReference type="PANTHER" id="PTHR43852">
    <property type="entry name" value="NUCLEOTIDYLTRANSFERASE"/>
    <property type="match status" value="1"/>
</dbReference>
<dbReference type="CDD" id="cd05403">
    <property type="entry name" value="NT_KNTase_like"/>
    <property type="match status" value="1"/>
</dbReference>
<dbReference type="Gene3D" id="3.30.460.10">
    <property type="entry name" value="Beta Polymerase, domain 2"/>
    <property type="match status" value="1"/>
</dbReference>
<dbReference type="Pfam" id="PF18765">
    <property type="entry name" value="Polbeta"/>
    <property type="match status" value="1"/>
</dbReference>
<dbReference type="GO" id="GO:0016740">
    <property type="term" value="F:transferase activity"/>
    <property type="evidence" value="ECO:0007669"/>
    <property type="project" value="UniProtKB-KW"/>
</dbReference>
<feature type="domain" description="Polymerase beta nucleotidyltransferase" evidence="1">
    <location>
        <begin position="13"/>
        <end position="102"/>
    </location>
</feature>
<keyword evidence="2" id="KW-0808">Transferase</keyword>
<proteinExistence type="predicted"/>
<dbReference type="InterPro" id="IPR043519">
    <property type="entry name" value="NT_sf"/>
</dbReference>
<dbReference type="OrthoDB" id="9803106at2"/>
<dbReference type="InterPro" id="IPR041633">
    <property type="entry name" value="Polbeta"/>
</dbReference>
<dbReference type="STRING" id="1121919.SAMN02745975_03097"/>
<keyword evidence="3" id="KW-1185">Reference proteome</keyword>
<dbReference type="SUPFAM" id="SSF81301">
    <property type="entry name" value="Nucleotidyltransferase"/>
    <property type="match status" value="1"/>
</dbReference>
<gene>
    <name evidence="2" type="ORF">SAMN02745975_03097</name>
</gene>
<name>A0A1M6MUA7_9FIRM</name>
<protein>
    <submittedName>
        <fullName evidence="2">Predicted nucleotidyltransferase</fullName>
    </submittedName>
</protein>
<evidence type="ECO:0000313" key="3">
    <source>
        <dbReference type="Proteomes" id="UP000184536"/>
    </source>
</evidence>
<dbReference type="InterPro" id="IPR052930">
    <property type="entry name" value="TA_antitoxin_MntA"/>
</dbReference>
<dbReference type="AlphaFoldDB" id="A0A1M6MUA7"/>
<dbReference type="RefSeq" id="WP_110942136.1">
    <property type="nucleotide sequence ID" value="NZ_FQZV01000048.1"/>
</dbReference>
<dbReference type="Proteomes" id="UP000184536">
    <property type="component" value="Unassembled WGS sequence"/>
</dbReference>
<accession>A0A1M6MUA7</accession>
<dbReference type="PANTHER" id="PTHR43852:SF3">
    <property type="entry name" value="NUCLEOTIDYLTRANSFERASE"/>
    <property type="match status" value="1"/>
</dbReference>
<sequence>MNFGLSESDIAYIIGVIRSVEEIDKAVIFGSRAKGNYKPGSDIDIAIYGEKITFDTLATLHSMLEERGPLPYFFDVVNYSQLKHRELKEHIDRVGKIIFQRESSKGDH</sequence>
<reference evidence="3" key="1">
    <citation type="submission" date="2016-11" db="EMBL/GenBank/DDBJ databases">
        <authorList>
            <person name="Varghese N."/>
            <person name="Submissions S."/>
        </authorList>
    </citation>
    <scope>NUCLEOTIDE SEQUENCE [LARGE SCALE GENOMIC DNA]</scope>
    <source>
        <strain evidence="3">DSM 17957</strain>
    </source>
</reference>
<organism evidence="2 3">
    <name type="scientific">Geosporobacter subterraneus DSM 17957</name>
    <dbReference type="NCBI Taxonomy" id="1121919"/>
    <lineage>
        <taxon>Bacteria</taxon>
        <taxon>Bacillati</taxon>
        <taxon>Bacillota</taxon>
        <taxon>Clostridia</taxon>
        <taxon>Peptostreptococcales</taxon>
        <taxon>Thermotaleaceae</taxon>
        <taxon>Geosporobacter</taxon>
    </lineage>
</organism>